<evidence type="ECO:0000313" key="9">
    <source>
        <dbReference type="EMBL" id="KXS21408.1"/>
    </source>
</evidence>
<evidence type="ECO:0000256" key="4">
    <source>
        <dbReference type="ARBA" id="ARBA00022723"/>
    </source>
</evidence>
<evidence type="ECO:0000256" key="1">
    <source>
        <dbReference type="ARBA" id="ARBA00001947"/>
    </source>
</evidence>
<gene>
    <name evidence="9" type="ORF">M427DRAFT_40941</name>
</gene>
<keyword evidence="6" id="KW-0520">NAD</keyword>
<dbReference type="Gene3D" id="3.30.1600.10">
    <property type="entry name" value="SIR2/SIRT2 'Small Domain"/>
    <property type="match status" value="1"/>
</dbReference>
<dbReference type="PANTHER" id="PTHR11085:SF6">
    <property type="entry name" value="NAD-DEPENDENT PROTEIN DEACETYLASE SIRTUIN-2"/>
    <property type="match status" value="1"/>
</dbReference>
<dbReference type="Gene3D" id="3.40.50.1220">
    <property type="entry name" value="TPP-binding domain"/>
    <property type="match status" value="2"/>
</dbReference>
<feature type="domain" description="Deacetylase sirtuin-type" evidence="8">
    <location>
        <begin position="74"/>
        <end position="323"/>
    </location>
</feature>
<dbReference type="InterPro" id="IPR003000">
    <property type="entry name" value="Sirtuin"/>
</dbReference>
<dbReference type="GO" id="GO:0017136">
    <property type="term" value="F:histone deacetylase activity, NAD-dependent"/>
    <property type="evidence" value="ECO:0007669"/>
    <property type="project" value="TreeGrafter"/>
</dbReference>
<organism evidence="9 10">
    <name type="scientific">Gonapodya prolifera (strain JEL478)</name>
    <name type="common">Monoblepharis prolifera</name>
    <dbReference type="NCBI Taxonomy" id="1344416"/>
    <lineage>
        <taxon>Eukaryota</taxon>
        <taxon>Fungi</taxon>
        <taxon>Fungi incertae sedis</taxon>
        <taxon>Chytridiomycota</taxon>
        <taxon>Chytridiomycota incertae sedis</taxon>
        <taxon>Monoblepharidomycetes</taxon>
        <taxon>Monoblepharidales</taxon>
        <taxon>Gonapodyaceae</taxon>
        <taxon>Gonapodya</taxon>
    </lineage>
</organism>
<evidence type="ECO:0000256" key="6">
    <source>
        <dbReference type="ARBA" id="ARBA00023027"/>
    </source>
</evidence>
<dbReference type="EMBL" id="KQ965733">
    <property type="protein sequence ID" value="KXS21408.1"/>
    <property type="molecule type" value="Genomic_DNA"/>
</dbReference>
<accession>A0A139AXF3</accession>
<protein>
    <submittedName>
        <fullName evidence="9">DHS-like NAD/FAD-binding domain-containing protein</fullName>
    </submittedName>
</protein>
<evidence type="ECO:0000256" key="2">
    <source>
        <dbReference type="ARBA" id="ARBA00006924"/>
    </source>
</evidence>
<dbReference type="GO" id="GO:0070403">
    <property type="term" value="F:NAD+ binding"/>
    <property type="evidence" value="ECO:0007669"/>
    <property type="project" value="InterPro"/>
</dbReference>
<dbReference type="AlphaFoldDB" id="A0A139AXF3"/>
<keyword evidence="4" id="KW-0479">Metal-binding</keyword>
<comment type="cofactor">
    <cofactor evidence="1">
        <name>Zn(2+)</name>
        <dbReference type="ChEBI" id="CHEBI:29105"/>
    </cofactor>
</comment>
<keyword evidence="3" id="KW-0808">Transferase</keyword>
<sequence length="537" mass="59453">MSMSAFTEQLPIHRAETENAGGIVTHGGMSSDIAASTQGRPQVEAVYGPLNETMPDQAPANGGVHDSSLAALAECWVRSSPKRIVDVGRRNLHWIGTSNALLPASYRISDFCIPGTSLYDKLQAYNLPEPESMFDINNFHQLPQAFFILAKELFSEQCKPTLAHYYINLQQDIGILLTALLKRVDRLRSHAALVAFTTPRFHFPNQRLLSLMGARITVSRNHSPQFHNLMAYPSKIQARASLECDILIVMGTSLKLAPFQDLIDLVRSGLPRLLINSEEVGTNGLSNEGFDFRGDLQAYRRDALHLSTIDLWVRDLARLLGWEDELLRLYECKTQDLEQNWAVGKRDVGFGLASGNVDDPRPDSFAQKVTKLCRSMAFGAHPDLSWRGTASISNLASLALPSDRWEEVMEVGVTEMRSAPCRDPSLGILQMSAHAVQVVQVQLEVLDHAESPHAMSAVDDRNPFDALKSRYFLDAEGVPLGKALHVPVRQPLSNVVTTPEREIGPSRILPVPSEYFGWWGGGASAGRALFYWEGTVD</sequence>
<dbReference type="InterPro" id="IPR050134">
    <property type="entry name" value="NAD-dep_sirtuin_deacylases"/>
</dbReference>
<evidence type="ECO:0000256" key="7">
    <source>
        <dbReference type="PROSITE-ProRule" id="PRU00236"/>
    </source>
</evidence>
<name>A0A139AXF3_GONPJ</name>
<dbReference type="SUPFAM" id="SSF52467">
    <property type="entry name" value="DHS-like NAD/FAD-binding domain"/>
    <property type="match status" value="1"/>
</dbReference>
<dbReference type="OrthoDB" id="420264at2759"/>
<dbReference type="PANTHER" id="PTHR11085">
    <property type="entry name" value="NAD-DEPENDENT PROTEIN DEACYLASE SIRTUIN-5, MITOCHONDRIAL-RELATED"/>
    <property type="match status" value="1"/>
</dbReference>
<keyword evidence="5" id="KW-0862">Zinc</keyword>
<dbReference type="STRING" id="1344416.A0A139AXF3"/>
<dbReference type="Proteomes" id="UP000070544">
    <property type="component" value="Unassembled WGS sequence"/>
</dbReference>
<dbReference type="PROSITE" id="PS50305">
    <property type="entry name" value="SIRTUIN"/>
    <property type="match status" value="1"/>
</dbReference>
<dbReference type="Pfam" id="PF02146">
    <property type="entry name" value="SIR2"/>
    <property type="match status" value="1"/>
</dbReference>
<dbReference type="InterPro" id="IPR026591">
    <property type="entry name" value="Sirtuin_cat_small_dom_sf"/>
</dbReference>
<dbReference type="GO" id="GO:0005634">
    <property type="term" value="C:nucleus"/>
    <property type="evidence" value="ECO:0007669"/>
    <property type="project" value="TreeGrafter"/>
</dbReference>
<dbReference type="InterPro" id="IPR026590">
    <property type="entry name" value="Ssirtuin_cat_dom"/>
</dbReference>
<keyword evidence="10" id="KW-1185">Reference proteome</keyword>
<evidence type="ECO:0000313" key="10">
    <source>
        <dbReference type="Proteomes" id="UP000070544"/>
    </source>
</evidence>
<proteinExistence type="inferred from homology"/>
<evidence type="ECO:0000256" key="5">
    <source>
        <dbReference type="ARBA" id="ARBA00022833"/>
    </source>
</evidence>
<comment type="similarity">
    <text evidence="2">Belongs to the sirtuin family. Class I subfamily.</text>
</comment>
<evidence type="ECO:0000259" key="8">
    <source>
        <dbReference type="PROSITE" id="PS50305"/>
    </source>
</evidence>
<comment type="caution">
    <text evidence="7">Lacks conserved residue(s) required for the propagation of feature annotation.</text>
</comment>
<evidence type="ECO:0000256" key="3">
    <source>
        <dbReference type="ARBA" id="ARBA00022679"/>
    </source>
</evidence>
<reference evidence="9 10" key="1">
    <citation type="journal article" date="2015" name="Genome Biol. Evol.">
        <title>Phylogenomic analyses indicate that early fungi evolved digesting cell walls of algal ancestors of land plants.</title>
        <authorList>
            <person name="Chang Y."/>
            <person name="Wang S."/>
            <person name="Sekimoto S."/>
            <person name="Aerts A.L."/>
            <person name="Choi C."/>
            <person name="Clum A."/>
            <person name="LaButti K.M."/>
            <person name="Lindquist E.A."/>
            <person name="Yee Ngan C."/>
            <person name="Ohm R.A."/>
            <person name="Salamov A.A."/>
            <person name="Grigoriev I.V."/>
            <person name="Spatafora J.W."/>
            <person name="Berbee M.L."/>
        </authorList>
    </citation>
    <scope>NUCLEOTIDE SEQUENCE [LARGE SCALE GENOMIC DNA]</scope>
    <source>
        <strain evidence="9 10">JEL478</strain>
    </source>
</reference>
<dbReference type="InterPro" id="IPR029035">
    <property type="entry name" value="DHS-like_NAD/FAD-binding_dom"/>
</dbReference>
<dbReference type="GO" id="GO:0046872">
    <property type="term" value="F:metal ion binding"/>
    <property type="evidence" value="ECO:0007669"/>
    <property type="project" value="UniProtKB-KW"/>
</dbReference>